<accession>A0ABV0TZP2</accession>
<proteinExistence type="predicted"/>
<evidence type="ECO:0000313" key="2">
    <source>
        <dbReference type="Proteomes" id="UP001482620"/>
    </source>
</evidence>
<gene>
    <name evidence="1" type="ORF">ILYODFUR_032718</name>
</gene>
<sequence length="99" mass="10991">MKDGLFCPPTNCTVTVTTVMRSRLSSFQTGKTAPLGFVETASLQGIFWNTVCFCRPQRESQARSDCAVRVARPSLVYHLTNFAGWEQGLQTNLCSLAQR</sequence>
<reference evidence="1 2" key="1">
    <citation type="submission" date="2021-06" db="EMBL/GenBank/DDBJ databases">
        <authorList>
            <person name="Palmer J.M."/>
        </authorList>
    </citation>
    <scope>NUCLEOTIDE SEQUENCE [LARGE SCALE GENOMIC DNA]</scope>
    <source>
        <strain evidence="2">if_2019</strain>
        <tissue evidence="1">Muscle</tissue>
    </source>
</reference>
<name>A0ABV0TZP2_9TELE</name>
<dbReference type="EMBL" id="JAHRIQ010051727">
    <property type="protein sequence ID" value="MEQ2238398.1"/>
    <property type="molecule type" value="Genomic_DNA"/>
</dbReference>
<comment type="caution">
    <text evidence="1">The sequence shown here is derived from an EMBL/GenBank/DDBJ whole genome shotgun (WGS) entry which is preliminary data.</text>
</comment>
<dbReference type="Proteomes" id="UP001482620">
    <property type="component" value="Unassembled WGS sequence"/>
</dbReference>
<keyword evidence="2" id="KW-1185">Reference proteome</keyword>
<protein>
    <submittedName>
        <fullName evidence="1">Uncharacterized protein</fullName>
    </submittedName>
</protein>
<organism evidence="1 2">
    <name type="scientific">Ilyodon furcidens</name>
    <name type="common">goldbreast splitfin</name>
    <dbReference type="NCBI Taxonomy" id="33524"/>
    <lineage>
        <taxon>Eukaryota</taxon>
        <taxon>Metazoa</taxon>
        <taxon>Chordata</taxon>
        <taxon>Craniata</taxon>
        <taxon>Vertebrata</taxon>
        <taxon>Euteleostomi</taxon>
        <taxon>Actinopterygii</taxon>
        <taxon>Neopterygii</taxon>
        <taxon>Teleostei</taxon>
        <taxon>Neoteleostei</taxon>
        <taxon>Acanthomorphata</taxon>
        <taxon>Ovalentaria</taxon>
        <taxon>Atherinomorphae</taxon>
        <taxon>Cyprinodontiformes</taxon>
        <taxon>Goodeidae</taxon>
        <taxon>Ilyodon</taxon>
    </lineage>
</organism>
<evidence type="ECO:0000313" key="1">
    <source>
        <dbReference type="EMBL" id="MEQ2238398.1"/>
    </source>
</evidence>